<evidence type="ECO:0000256" key="2">
    <source>
        <dbReference type="ARBA" id="ARBA00010330"/>
    </source>
</evidence>
<keyword evidence="3" id="KW-0902">Two-component regulatory system</keyword>
<evidence type="ECO:0000259" key="9">
    <source>
        <dbReference type="PROSITE" id="PS50110"/>
    </source>
</evidence>
<evidence type="ECO:0000256" key="4">
    <source>
        <dbReference type="ARBA" id="ARBA00023108"/>
    </source>
</evidence>
<evidence type="ECO:0000256" key="1">
    <source>
        <dbReference type="ARBA" id="ARBA00004123"/>
    </source>
</evidence>
<dbReference type="InterPro" id="IPR045279">
    <property type="entry name" value="ARR-like"/>
</dbReference>
<dbReference type="GO" id="GO:0005634">
    <property type="term" value="C:nucleus"/>
    <property type="evidence" value="ECO:0007669"/>
    <property type="project" value="UniProtKB-SubCell"/>
</dbReference>
<gene>
    <name evidence="11" type="ORF">IFM89_018875</name>
</gene>
<dbReference type="GO" id="GO:0000160">
    <property type="term" value="P:phosphorelay signal transduction system"/>
    <property type="evidence" value="ECO:0007669"/>
    <property type="project" value="UniProtKB-KW"/>
</dbReference>
<protein>
    <submittedName>
        <fullName evidence="11">Uncharacterized protein</fullName>
    </submittedName>
</protein>
<comment type="subcellular location">
    <subcellularLocation>
        <location evidence="1 7">Nucleus</location>
    </subcellularLocation>
</comment>
<dbReference type="Gene3D" id="3.40.50.2300">
    <property type="match status" value="1"/>
</dbReference>
<dbReference type="InterPro" id="IPR001789">
    <property type="entry name" value="Sig_transdc_resp-reg_receiver"/>
</dbReference>
<dbReference type="Pfam" id="PF00072">
    <property type="entry name" value="Response_reg"/>
    <property type="match status" value="1"/>
</dbReference>
<dbReference type="Pfam" id="PF06203">
    <property type="entry name" value="CCT"/>
    <property type="match status" value="1"/>
</dbReference>
<dbReference type="PROSITE" id="PS50110">
    <property type="entry name" value="RESPONSE_REGULATORY"/>
    <property type="match status" value="1"/>
</dbReference>
<feature type="domain" description="Response regulatory" evidence="9">
    <location>
        <begin position="53"/>
        <end position="171"/>
    </location>
</feature>
<keyword evidence="4" id="KW-0090">Biological rhythms</keyword>
<feature type="region of interest" description="Disordered" evidence="8">
    <location>
        <begin position="317"/>
        <end position="358"/>
    </location>
</feature>
<evidence type="ECO:0000256" key="3">
    <source>
        <dbReference type="ARBA" id="ARBA00023012"/>
    </source>
</evidence>
<evidence type="ECO:0000256" key="6">
    <source>
        <dbReference type="PROSITE-ProRule" id="PRU00169"/>
    </source>
</evidence>
<evidence type="ECO:0000313" key="11">
    <source>
        <dbReference type="EMBL" id="KAF9597429.1"/>
    </source>
</evidence>
<feature type="compositionally biased region" description="Polar residues" evidence="8">
    <location>
        <begin position="336"/>
        <end position="358"/>
    </location>
</feature>
<dbReference type="PROSITE" id="PS51017">
    <property type="entry name" value="CCT"/>
    <property type="match status" value="1"/>
</dbReference>
<feature type="compositionally biased region" description="Low complexity" evidence="8">
    <location>
        <begin position="195"/>
        <end position="211"/>
    </location>
</feature>
<evidence type="ECO:0000313" key="12">
    <source>
        <dbReference type="Proteomes" id="UP000631114"/>
    </source>
</evidence>
<comment type="caution">
    <text evidence="6">Lacks conserved residue(s) required for the propagation of feature annotation.</text>
</comment>
<dbReference type="GO" id="GO:0048511">
    <property type="term" value="P:rhythmic process"/>
    <property type="evidence" value="ECO:0007669"/>
    <property type="project" value="UniProtKB-KW"/>
</dbReference>
<dbReference type="PANTHER" id="PTHR43874">
    <property type="entry name" value="TWO-COMPONENT RESPONSE REGULATOR"/>
    <property type="match status" value="1"/>
</dbReference>
<keyword evidence="12" id="KW-1185">Reference proteome</keyword>
<dbReference type="SUPFAM" id="SSF52172">
    <property type="entry name" value="CheY-like"/>
    <property type="match status" value="1"/>
</dbReference>
<dbReference type="AlphaFoldDB" id="A0A835LN13"/>
<reference evidence="11 12" key="1">
    <citation type="submission" date="2020-10" db="EMBL/GenBank/DDBJ databases">
        <title>The Coptis chinensis genome and diversification of protoberbering-type alkaloids.</title>
        <authorList>
            <person name="Wang B."/>
            <person name="Shu S."/>
            <person name="Song C."/>
            <person name="Liu Y."/>
        </authorList>
    </citation>
    <scope>NUCLEOTIDE SEQUENCE [LARGE SCALE GENOMIC DNA]</scope>
    <source>
        <strain evidence="11">HL-2020</strain>
        <tissue evidence="11">Leaf</tissue>
    </source>
</reference>
<keyword evidence="5 7" id="KW-0539">Nucleus</keyword>
<dbReference type="EMBL" id="JADFTS010000007">
    <property type="protein sequence ID" value="KAF9597429.1"/>
    <property type="molecule type" value="Genomic_DNA"/>
</dbReference>
<feature type="domain" description="CCT" evidence="10">
    <location>
        <begin position="666"/>
        <end position="708"/>
    </location>
</feature>
<dbReference type="PANTHER" id="PTHR43874:SF117">
    <property type="entry name" value="TWO-COMPONENT RESPONSE REGULATOR-LIKE APRR3"/>
    <property type="match status" value="1"/>
</dbReference>
<comment type="caution">
    <text evidence="11">The sequence shown here is derived from an EMBL/GenBank/DDBJ whole genome shotgun (WGS) entry which is preliminary data.</text>
</comment>
<evidence type="ECO:0000256" key="8">
    <source>
        <dbReference type="SAM" id="MobiDB-lite"/>
    </source>
</evidence>
<evidence type="ECO:0000256" key="5">
    <source>
        <dbReference type="ARBA" id="ARBA00023242"/>
    </source>
</evidence>
<dbReference type="OrthoDB" id="60033at2759"/>
<evidence type="ECO:0000256" key="7">
    <source>
        <dbReference type="PROSITE-ProRule" id="PRU00357"/>
    </source>
</evidence>
<organism evidence="11 12">
    <name type="scientific">Coptis chinensis</name>
    <dbReference type="NCBI Taxonomy" id="261450"/>
    <lineage>
        <taxon>Eukaryota</taxon>
        <taxon>Viridiplantae</taxon>
        <taxon>Streptophyta</taxon>
        <taxon>Embryophyta</taxon>
        <taxon>Tracheophyta</taxon>
        <taxon>Spermatophyta</taxon>
        <taxon>Magnoliopsida</taxon>
        <taxon>Ranunculales</taxon>
        <taxon>Ranunculaceae</taxon>
        <taxon>Coptidoideae</taxon>
        <taxon>Coptis</taxon>
    </lineage>
</organism>
<name>A0A835LN13_9MAGN</name>
<feature type="region of interest" description="Disordered" evidence="8">
    <location>
        <begin position="191"/>
        <end position="230"/>
    </location>
</feature>
<dbReference type="InterPro" id="IPR011006">
    <property type="entry name" value="CheY-like_superfamily"/>
</dbReference>
<feature type="compositionally biased region" description="Basic and acidic residues" evidence="8">
    <location>
        <begin position="317"/>
        <end position="335"/>
    </location>
</feature>
<evidence type="ECO:0000259" key="10">
    <source>
        <dbReference type="PROSITE" id="PS51017"/>
    </source>
</evidence>
<accession>A0A835LN13</accession>
<feature type="compositionally biased region" description="Polar residues" evidence="8">
    <location>
        <begin position="216"/>
        <end position="230"/>
    </location>
</feature>
<proteinExistence type="inferred from homology"/>
<dbReference type="InterPro" id="IPR010402">
    <property type="entry name" value="CCT_domain"/>
</dbReference>
<sequence length="715" mass="79295">MAINEEEAYCANVTRNKNWERVEAGGEEHHDHDHHHNRQVIRWERFLPKRVLRVLLVENDDSTRHIVSALLRNCSYQVIAVADGIKAWEVLQERNYKFDLVLTEVVVPSLSGINLLSQIMSNEISKNIPVIMMSSHDSISIVWKCMQIGASDFLVKPVRKNELRNLWQHVWRKHCSNKCENGNLERTKLEAGSDNNKSAAASNHGSSNAANRVESADSSSDGESCDTQSACSKPKVCQTEFGQTESIRNLKGCSSFLEEADANIEMNGTYIAKVEASSIHDMGQAKDKSMDIEFKLTLSIHKVVNTEKVCDENRCSVRSSYRDDHPESMKSKEGDNISSKPLDQNNGTNVPPKLSNVTATSRKVNFQGLGESEKLSHVQVQASNTVSSPLFGLSLRSQLKSQNEEPFQAKHVLKHSEASAFTRYGNTRSCLPYPDSSSASLWIKTNGCGGSKCSSEVNGNPPFRPINMSSTSHIYGGEACVYNKHSSGNKKEDAYDYHSSVERAVSHPIHFGVAASSVSLADIPFQSLSAEYGAILRPFPYPQPSGSLCGPSAVTIEAVVVPPVPSTDNCNQDNDKAEPVNYLLHYGNHLSQPLVHGMEHVQSICNTIAEVDQNGNCGTTIASDRNGSYEDTGDGGYDAGVALERVNKDGVHNVNTNWSDCDRSRREAALIKFRLKRKDRCFEKKVRYHNRKKLAEQRPRMKGQFVCQALLNQPL</sequence>
<dbReference type="SMART" id="SM00448">
    <property type="entry name" value="REC"/>
    <property type="match status" value="1"/>
</dbReference>
<dbReference type="GO" id="GO:0009736">
    <property type="term" value="P:cytokinin-activated signaling pathway"/>
    <property type="evidence" value="ECO:0007669"/>
    <property type="project" value="InterPro"/>
</dbReference>
<dbReference type="Proteomes" id="UP000631114">
    <property type="component" value="Unassembled WGS sequence"/>
</dbReference>
<comment type="similarity">
    <text evidence="2">Belongs to the ARR-like family.</text>
</comment>